<gene>
    <name evidence="2" type="ORF">HGR00_03295</name>
</gene>
<dbReference type="Gene3D" id="3.40.50.300">
    <property type="entry name" value="P-loop containing nucleotide triphosphate hydrolases"/>
    <property type="match status" value="1"/>
</dbReference>
<proteinExistence type="predicted"/>
<dbReference type="EMBL" id="JABBZM010000002">
    <property type="protein sequence ID" value="NMV36932.1"/>
    <property type="molecule type" value="Genomic_DNA"/>
</dbReference>
<dbReference type="Proteomes" id="UP000575469">
    <property type="component" value="Unassembled WGS sequence"/>
</dbReference>
<protein>
    <submittedName>
        <fullName evidence="2">Terminase</fullName>
    </submittedName>
</protein>
<comment type="caution">
    <text evidence="2">The sequence shown here is derived from an EMBL/GenBank/DDBJ whole genome shotgun (WGS) entry which is preliminary data.</text>
</comment>
<evidence type="ECO:0000313" key="3">
    <source>
        <dbReference type="Proteomes" id="UP000575469"/>
    </source>
</evidence>
<sequence length="503" mass="58518">MSDPRLKREEWSNPVWRLHNLYWITDKRNQTVKFRPNAEQTQFLEDLHYRNVILKARQLGFSTLIQLMFLDSAVFTSNIRAGVIADTKPNAEIIFRDKIRFAYDRLPNGIRERRFPETESTTELLLSNNSSVRVGTSMRSGTLQYLHVSEFGKICAKDPKRAREIVTGAVPALAPDGFLFVESTAEGRDGEFYKMCEDARKRIGHHHQALEEKFHFFPWYVRDEYETDPSGVVITAKDQEYFTKVEKETGVKILERKRAWYVLTKRRLGVDMKREFPSTPDEAFEAANEGAWYREQFEAIRADGRICRVPYDRSVLVNTFWDIGANDLNAIWFHQQVGPEHRFLRYYENSGRTLDHYVQVMKDTGYTFGTAYLPHDAAHKRLGTGFKNNSVQDMLRDLGVTDSFIVPRIDDVTVGINQTRMAMSLACFDEENCKEGLDHLEKYSKEWDERAGTWKDYPKHDAHSNGADALRQWGQMHKKLRGPKPPPAPVEIPRTVSHWNNRR</sequence>
<reference evidence="2 3" key="1">
    <citation type="submission" date="2020-04" db="EMBL/GenBank/DDBJ databases">
        <title>Ralstonia insidiosa genome sequencing and assembly.</title>
        <authorList>
            <person name="Martins R.C.R."/>
            <person name="Perdigao-Neto L.V."/>
            <person name="Levin A.S.S."/>
            <person name="Costa S.F."/>
        </authorList>
    </citation>
    <scope>NUCLEOTIDE SEQUENCE [LARGE SCALE GENOMIC DNA]</scope>
    <source>
        <strain evidence="2 3">5047</strain>
    </source>
</reference>
<evidence type="ECO:0000313" key="2">
    <source>
        <dbReference type="EMBL" id="NMV36932.1"/>
    </source>
</evidence>
<evidence type="ECO:0000256" key="1">
    <source>
        <dbReference type="SAM" id="MobiDB-lite"/>
    </source>
</evidence>
<feature type="region of interest" description="Disordered" evidence="1">
    <location>
        <begin position="478"/>
        <end position="503"/>
    </location>
</feature>
<name>A0A848NP63_9RALS</name>
<dbReference type="AlphaFoldDB" id="A0A848NP63"/>
<dbReference type="InterPro" id="IPR027417">
    <property type="entry name" value="P-loop_NTPase"/>
</dbReference>
<accession>A0A848NP63</accession>
<dbReference type="RefSeq" id="WP_169339217.1">
    <property type="nucleotide sequence ID" value="NZ_JABBZM010000002.1"/>
</dbReference>
<organism evidence="2 3">
    <name type="scientific">Ralstonia insidiosa</name>
    <dbReference type="NCBI Taxonomy" id="190721"/>
    <lineage>
        <taxon>Bacteria</taxon>
        <taxon>Pseudomonadati</taxon>
        <taxon>Pseudomonadota</taxon>
        <taxon>Betaproteobacteria</taxon>
        <taxon>Burkholderiales</taxon>
        <taxon>Burkholderiaceae</taxon>
        <taxon>Ralstonia</taxon>
    </lineage>
</organism>